<dbReference type="OrthoDB" id="211846at2"/>
<dbReference type="SUPFAM" id="SSF53474">
    <property type="entry name" value="alpha/beta-Hydrolases"/>
    <property type="match status" value="1"/>
</dbReference>
<gene>
    <name evidence="2" type="ORF">Pla8534_50050</name>
</gene>
<protein>
    <submittedName>
        <fullName evidence="2">Alpha/beta hydrolase family protein</fullName>
    </submittedName>
</protein>
<accession>A0A518DZ87</accession>
<reference evidence="2 3" key="1">
    <citation type="submission" date="2019-02" db="EMBL/GenBank/DDBJ databases">
        <title>Deep-cultivation of Planctomycetes and their phenomic and genomic characterization uncovers novel biology.</title>
        <authorList>
            <person name="Wiegand S."/>
            <person name="Jogler M."/>
            <person name="Boedeker C."/>
            <person name="Pinto D."/>
            <person name="Vollmers J."/>
            <person name="Rivas-Marin E."/>
            <person name="Kohn T."/>
            <person name="Peeters S.H."/>
            <person name="Heuer A."/>
            <person name="Rast P."/>
            <person name="Oberbeckmann S."/>
            <person name="Bunk B."/>
            <person name="Jeske O."/>
            <person name="Meyerdierks A."/>
            <person name="Storesund J.E."/>
            <person name="Kallscheuer N."/>
            <person name="Luecker S."/>
            <person name="Lage O.M."/>
            <person name="Pohl T."/>
            <person name="Merkel B.J."/>
            <person name="Hornburger P."/>
            <person name="Mueller R.-W."/>
            <person name="Bruemmer F."/>
            <person name="Labrenz M."/>
            <person name="Spormann A.M."/>
            <person name="Op den Camp H."/>
            <person name="Overmann J."/>
            <person name="Amann R."/>
            <person name="Jetten M.S.M."/>
            <person name="Mascher T."/>
            <person name="Medema M.H."/>
            <person name="Devos D.P."/>
            <person name="Kaster A.-K."/>
            <person name="Ovreas L."/>
            <person name="Rohde M."/>
            <person name="Galperin M.Y."/>
            <person name="Jogler C."/>
        </authorList>
    </citation>
    <scope>NUCLEOTIDE SEQUENCE [LARGE SCALE GENOMIC DNA]</scope>
    <source>
        <strain evidence="2 3">Pla85_3_4</strain>
    </source>
</reference>
<keyword evidence="3" id="KW-1185">Reference proteome</keyword>
<organism evidence="2 3">
    <name type="scientific">Lignipirellula cremea</name>
    <dbReference type="NCBI Taxonomy" id="2528010"/>
    <lineage>
        <taxon>Bacteria</taxon>
        <taxon>Pseudomonadati</taxon>
        <taxon>Planctomycetota</taxon>
        <taxon>Planctomycetia</taxon>
        <taxon>Pirellulales</taxon>
        <taxon>Pirellulaceae</taxon>
        <taxon>Lignipirellula</taxon>
    </lineage>
</organism>
<keyword evidence="2" id="KW-0378">Hydrolase</keyword>
<sequence>MSEETDEPEPVRLILFSGLAADADVFIPQKLAFPRLKVPAWPVPEANDTLDSYARRMAEALGPPGRMVIGGMSFGGIISLYAATYLDPLAVVLIGSVESPAELPCWLRLMRPLRPLLRFFPVRLMQFFLRPLASKFVRDRWPRWGGLARQFRDCEPAVLKWSLARMLDWETAPQLSCPVLRIHGDWDCVLPGPETADTIIPGAGHLISLTHPTQVNDFLRKVLHDAALRPVVE</sequence>
<dbReference type="Proteomes" id="UP000317648">
    <property type="component" value="Chromosome"/>
</dbReference>
<dbReference type="Pfam" id="PF12697">
    <property type="entry name" value="Abhydrolase_6"/>
    <property type="match status" value="1"/>
</dbReference>
<dbReference type="KEGG" id="lcre:Pla8534_50050"/>
<name>A0A518DZ87_9BACT</name>
<dbReference type="GO" id="GO:0016787">
    <property type="term" value="F:hydrolase activity"/>
    <property type="evidence" value="ECO:0007669"/>
    <property type="project" value="UniProtKB-KW"/>
</dbReference>
<evidence type="ECO:0000259" key="1">
    <source>
        <dbReference type="Pfam" id="PF12697"/>
    </source>
</evidence>
<dbReference type="EMBL" id="CP036433">
    <property type="protein sequence ID" value="QDU97160.1"/>
    <property type="molecule type" value="Genomic_DNA"/>
</dbReference>
<dbReference type="InterPro" id="IPR029058">
    <property type="entry name" value="AB_hydrolase_fold"/>
</dbReference>
<dbReference type="Gene3D" id="3.40.50.1820">
    <property type="entry name" value="alpha/beta hydrolase"/>
    <property type="match status" value="1"/>
</dbReference>
<dbReference type="AlphaFoldDB" id="A0A518DZ87"/>
<evidence type="ECO:0000313" key="2">
    <source>
        <dbReference type="EMBL" id="QDU97160.1"/>
    </source>
</evidence>
<dbReference type="InterPro" id="IPR000073">
    <property type="entry name" value="AB_hydrolase_1"/>
</dbReference>
<evidence type="ECO:0000313" key="3">
    <source>
        <dbReference type="Proteomes" id="UP000317648"/>
    </source>
</evidence>
<proteinExistence type="predicted"/>
<dbReference type="RefSeq" id="WP_145055948.1">
    <property type="nucleotide sequence ID" value="NZ_CP036433.1"/>
</dbReference>
<feature type="domain" description="AB hydrolase-1" evidence="1">
    <location>
        <begin position="50"/>
        <end position="217"/>
    </location>
</feature>